<protein>
    <submittedName>
        <fullName evidence="2">ImmA/IrrE family metallo-endopeptidase</fullName>
    </submittedName>
</protein>
<proteinExistence type="predicted"/>
<dbReference type="AlphaFoldDB" id="A0A690LFY9"/>
<dbReference type="InterPro" id="IPR010359">
    <property type="entry name" value="IrrE_HExxH"/>
</dbReference>
<feature type="domain" description="IrrE N-terminal-like" evidence="1">
    <location>
        <begin position="155"/>
        <end position="240"/>
    </location>
</feature>
<organism evidence="2 3">
    <name type="scientific">Campylobacter coli</name>
    <dbReference type="NCBI Taxonomy" id="195"/>
    <lineage>
        <taxon>Bacteria</taxon>
        <taxon>Pseudomonadati</taxon>
        <taxon>Campylobacterota</taxon>
        <taxon>Epsilonproteobacteria</taxon>
        <taxon>Campylobacterales</taxon>
        <taxon>Campylobacteraceae</taxon>
        <taxon>Campylobacter</taxon>
    </lineage>
</organism>
<accession>A0A690LFY9</accession>
<dbReference type="InterPro" id="IPR052345">
    <property type="entry name" value="Rad_response_metalloprotease"/>
</dbReference>
<gene>
    <name evidence="2" type="ORF">BZ274_06435</name>
</gene>
<sequence>MASIDINFDRLNYLLELFDFNSIDEFAKYIGIEKIQNPLTKGDLQKIDAIFKRGLDFYTNPNSIANKSSILFRKNNIKEELSIGDKQLISKMEQNISYITGLAKLTNFDFTSRKLEKFSINDKPCEVATQMQFLLDKNISDDKKFLKYFIDNLAKHNILVIEEVQHSNLKFKSNLCGFFMEPNIIVLRKQQSRKREIFTLAHELGHYLLTHEHIDKNIFDESADLEEKWCNEFAFNFLIGSEIDELNNIAKHDIDINNEMILKISKKKHISRLAIFYYYTNNKKISWQRYHELNKELEDDYKNKSEISKSKGAIYRQSEPIISSLKKDIFVDAFLNDVIDEYTIRTEFSKEIKNDDFEGFIYE</sequence>
<evidence type="ECO:0000259" key="1">
    <source>
        <dbReference type="Pfam" id="PF06114"/>
    </source>
</evidence>
<dbReference type="PANTHER" id="PTHR43236:SF1">
    <property type="entry name" value="BLL7220 PROTEIN"/>
    <property type="match status" value="1"/>
</dbReference>
<comment type="caution">
    <text evidence="2">The sequence shown here is derived from an EMBL/GenBank/DDBJ whole genome shotgun (WGS) entry which is preliminary data.</text>
</comment>
<dbReference type="Gene3D" id="1.10.10.2910">
    <property type="match status" value="1"/>
</dbReference>
<evidence type="ECO:0000313" key="3">
    <source>
        <dbReference type="Proteomes" id="UP000382436"/>
    </source>
</evidence>
<dbReference type="Proteomes" id="UP000382436">
    <property type="component" value="Unassembled WGS sequence"/>
</dbReference>
<dbReference type="EMBL" id="AACBVJ010000011">
    <property type="protein sequence ID" value="EAJ9197809.1"/>
    <property type="molecule type" value="Genomic_DNA"/>
</dbReference>
<dbReference type="Pfam" id="PF06114">
    <property type="entry name" value="Peptidase_M78"/>
    <property type="match status" value="1"/>
</dbReference>
<evidence type="ECO:0000313" key="2">
    <source>
        <dbReference type="EMBL" id="EAJ9197809.1"/>
    </source>
</evidence>
<dbReference type="PANTHER" id="PTHR43236">
    <property type="entry name" value="ANTITOXIN HIGA1"/>
    <property type="match status" value="1"/>
</dbReference>
<name>A0A690LFY9_CAMCO</name>
<reference evidence="2 3" key="1">
    <citation type="submission" date="2018-05" db="EMBL/GenBank/DDBJ databases">
        <authorList>
            <consortium name="PulseNet: The National Subtyping Network for Foodborne Disease Surveillance"/>
            <person name="Tarr C.L."/>
            <person name="Trees E."/>
            <person name="Katz L.S."/>
            <person name="Carleton-Romer H.A."/>
            <person name="Stroika S."/>
            <person name="Kucerova Z."/>
            <person name="Roache K.F."/>
            <person name="Sabol A.L."/>
            <person name="Besser J."/>
            <person name="Gerner-Smidt P."/>
        </authorList>
    </citation>
    <scope>NUCLEOTIDE SEQUENCE [LARGE SCALE GENOMIC DNA]</scope>
    <source>
        <strain evidence="2 3">PNUSAC001435</strain>
    </source>
</reference>